<evidence type="ECO:0008006" key="8">
    <source>
        <dbReference type="Google" id="ProtNLM"/>
    </source>
</evidence>
<dbReference type="SUPFAM" id="SSF46785">
    <property type="entry name" value="Winged helix' DNA-binding domain"/>
    <property type="match status" value="1"/>
</dbReference>
<feature type="domain" description="O-methyltransferase dimerisation" evidence="5">
    <location>
        <begin position="92"/>
        <end position="164"/>
    </location>
</feature>
<accession>A0A8H5MAQ8</accession>
<keyword evidence="7" id="KW-1185">Reference proteome</keyword>
<reference evidence="6 7" key="1">
    <citation type="journal article" date="2020" name="ISME J.">
        <title>Uncovering the hidden diversity of litter-decomposition mechanisms in mushroom-forming fungi.</title>
        <authorList>
            <person name="Floudas D."/>
            <person name="Bentzer J."/>
            <person name="Ahren D."/>
            <person name="Johansson T."/>
            <person name="Persson P."/>
            <person name="Tunlid A."/>
        </authorList>
    </citation>
    <scope>NUCLEOTIDE SEQUENCE [LARGE SCALE GENOMIC DNA]</scope>
    <source>
        <strain evidence="6 7">CBS 406.79</strain>
    </source>
</reference>
<proteinExistence type="predicted"/>
<evidence type="ECO:0000313" key="7">
    <source>
        <dbReference type="Proteomes" id="UP000518752"/>
    </source>
</evidence>
<dbReference type="Pfam" id="PF08100">
    <property type="entry name" value="Dimerisation"/>
    <property type="match status" value="1"/>
</dbReference>
<protein>
    <recommendedName>
        <fullName evidence="8">S-adenosyl-L-methionine-dependent methyltransferase</fullName>
    </recommendedName>
</protein>
<name>A0A8H5MAQ8_9AGAR</name>
<evidence type="ECO:0000256" key="3">
    <source>
        <dbReference type="ARBA" id="ARBA00022691"/>
    </source>
</evidence>
<dbReference type="GO" id="GO:0008171">
    <property type="term" value="F:O-methyltransferase activity"/>
    <property type="evidence" value="ECO:0007669"/>
    <property type="project" value="InterPro"/>
</dbReference>
<dbReference type="InterPro" id="IPR029063">
    <property type="entry name" value="SAM-dependent_MTases_sf"/>
</dbReference>
<dbReference type="PANTHER" id="PTHR43712:SF2">
    <property type="entry name" value="O-METHYLTRANSFERASE CICE"/>
    <property type="match status" value="1"/>
</dbReference>
<dbReference type="PANTHER" id="PTHR43712">
    <property type="entry name" value="PUTATIVE (AFU_ORTHOLOGUE AFUA_4G14580)-RELATED"/>
    <property type="match status" value="1"/>
</dbReference>
<comment type="caution">
    <text evidence="6">The sequence shown here is derived from an EMBL/GenBank/DDBJ whole genome shotgun (WGS) entry which is preliminary data.</text>
</comment>
<dbReference type="Pfam" id="PF00891">
    <property type="entry name" value="Methyltransf_2"/>
    <property type="match status" value="1"/>
</dbReference>
<keyword evidence="3" id="KW-0949">S-adenosyl-L-methionine</keyword>
<evidence type="ECO:0000313" key="6">
    <source>
        <dbReference type="EMBL" id="KAF5387590.1"/>
    </source>
</evidence>
<evidence type="ECO:0000256" key="2">
    <source>
        <dbReference type="ARBA" id="ARBA00022679"/>
    </source>
</evidence>
<dbReference type="Gene3D" id="3.40.50.150">
    <property type="entry name" value="Vaccinia Virus protein VP39"/>
    <property type="match status" value="1"/>
</dbReference>
<evidence type="ECO:0000259" key="5">
    <source>
        <dbReference type="Pfam" id="PF08100"/>
    </source>
</evidence>
<dbReference type="EMBL" id="JAACJN010000031">
    <property type="protein sequence ID" value="KAF5387590.1"/>
    <property type="molecule type" value="Genomic_DNA"/>
</dbReference>
<organism evidence="6 7">
    <name type="scientific">Collybiopsis confluens</name>
    <dbReference type="NCBI Taxonomy" id="2823264"/>
    <lineage>
        <taxon>Eukaryota</taxon>
        <taxon>Fungi</taxon>
        <taxon>Dikarya</taxon>
        <taxon>Basidiomycota</taxon>
        <taxon>Agaricomycotina</taxon>
        <taxon>Agaricomycetes</taxon>
        <taxon>Agaricomycetidae</taxon>
        <taxon>Agaricales</taxon>
        <taxon>Marasmiineae</taxon>
        <taxon>Omphalotaceae</taxon>
        <taxon>Collybiopsis</taxon>
    </lineage>
</organism>
<sequence length="469" mass="51860">MSSNGHIVQLSSLIMDSVKVVLAEYEKVGREVPSLDDTSPSPFDTPESVPLALSKAIRTIEAACAQLTYTVASPGHIMVNKTYAHCEIAGMLLVCNTKIADLLLDYPEGLSVSDLSQKSGLEMSKLHRILRLLATKHCFREASCKVHSVRPGVFANNRLSIKLLSADPVSSTVAQGADDLHKATACLNEILQDPSKGPSFEVKDCAFVSAWGSNPFEFYSKPENEMYAQRFGGAMIGWAEVTGSKMLSKVYPWKDHPQDTVICDVGGAKGHVTMDLVQAFPHLKIVLQDLPPLIQQATEFWKTDHPSAVANQRVSFVDFDFFKESPVPGCDFYYVTHSLQAVCDLIIQRVTLSSCVTHDWPDKQCIEILSNIRKVMKPTSHVLIQEIVLQNVALTSSESGDFIQAPLPLLPNYGVAQARQYNQDINMMAIFNSRERSLSDFIDLGTQVGLKFLRMWDTMETGIVEFIVA</sequence>
<keyword evidence="1" id="KW-0489">Methyltransferase</keyword>
<dbReference type="OrthoDB" id="1606438at2759"/>
<dbReference type="SUPFAM" id="SSF53335">
    <property type="entry name" value="S-adenosyl-L-methionine-dependent methyltransferases"/>
    <property type="match status" value="1"/>
</dbReference>
<dbReference type="AlphaFoldDB" id="A0A8H5MAQ8"/>
<feature type="domain" description="O-methyltransferase C-terminal" evidence="4">
    <location>
        <begin position="203"/>
        <end position="449"/>
    </location>
</feature>
<dbReference type="Proteomes" id="UP000518752">
    <property type="component" value="Unassembled WGS sequence"/>
</dbReference>
<dbReference type="InterPro" id="IPR036388">
    <property type="entry name" value="WH-like_DNA-bd_sf"/>
</dbReference>
<evidence type="ECO:0000256" key="1">
    <source>
        <dbReference type="ARBA" id="ARBA00022603"/>
    </source>
</evidence>
<dbReference type="InterPro" id="IPR036390">
    <property type="entry name" value="WH_DNA-bd_sf"/>
</dbReference>
<dbReference type="InterPro" id="IPR001077">
    <property type="entry name" value="COMT_C"/>
</dbReference>
<dbReference type="InterPro" id="IPR012967">
    <property type="entry name" value="COMT_dimerisation"/>
</dbReference>
<evidence type="ECO:0000259" key="4">
    <source>
        <dbReference type="Pfam" id="PF00891"/>
    </source>
</evidence>
<dbReference type="GO" id="GO:0032259">
    <property type="term" value="P:methylation"/>
    <property type="evidence" value="ECO:0007669"/>
    <property type="project" value="UniProtKB-KW"/>
</dbReference>
<gene>
    <name evidence="6" type="ORF">D9757_006616</name>
</gene>
<keyword evidence="2" id="KW-0808">Transferase</keyword>
<dbReference type="InterPro" id="IPR016461">
    <property type="entry name" value="COMT-like"/>
</dbReference>
<dbReference type="Gene3D" id="1.10.10.10">
    <property type="entry name" value="Winged helix-like DNA-binding domain superfamily/Winged helix DNA-binding domain"/>
    <property type="match status" value="1"/>
</dbReference>
<dbReference type="PROSITE" id="PS51683">
    <property type="entry name" value="SAM_OMT_II"/>
    <property type="match status" value="1"/>
</dbReference>